<dbReference type="InterPro" id="IPR014710">
    <property type="entry name" value="RmlC-like_jellyroll"/>
</dbReference>
<reference evidence="2" key="1">
    <citation type="journal article" date="2017" name="Proc. Natl. Acad. Sci. U.S.A.">
        <title>Simulation of Deepwater Horizon oil plume reveals substrate specialization within a complex community of hydrocarbon degraders.</title>
        <authorList>
            <person name="Hu P."/>
            <person name="Dubinsky E.A."/>
            <person name="Probst A.J."/>
            <person name="Wang J."/>
            <person name="Sieber C.M.K."/>
            <person name="Tom L.M."/>
            <person name="Gardinali P."/>
            <person name="Banfield J.F."/>
            <person name="Atlas R.M."/>
            <person name="Andersen G.L."/>
        </authorList>
    </citation>
    <scope>NUCLEOTIDE SEQUENCE [LARGE SCALE GENOMIC DNA]</scope>
</reference>
<dbReference type="PANTHER" id="PTHR37943:SF1">
    <property type="entry name" value="PROTEIN VES"/>
    <property type="match status" value="1"/>
</dbReference>
<gene>
    <name evidence="1" type="ORF">A9Q75_13750</name>
</gene>
<protein>
    <recommendedName>
        <fullName evidence="3">HutD-family protein</fullName>
    </recommendedName>
</protein>
<comment type="caution">
    <text evidence="1">The sequence shown here is derived from an EMBL/GenBank/DDBJ whole genome shotgun (WGS) entry which is preliminary data.</text>
</comment>
<dbReference type="Pfam" id="PF05962">
    <property type="entry name" value="HutD"/>
    <property type="match status" value="1"/>
</dbReference>
<dbReference type="InterPro" id="IPR010282">
    <property type="entry name" value="Uncharacterised_HutD/Ves"/>
</dbReference>
<dbReference type="Proteomes" id="UP000243053">
    <property type="component" value="Unassembled WGS sequence"/>
</dbReference>
<dbReference type="CDD" id="cd20293">
    <property type="entry name" value="cupin_HutD_N"/>
    <property type="match status" value="1"/>
</dbReference>
<evidence type="ECO:0000313" key="2">
    <source>
        <dbReference type="Proteomes" id="UP000243053"/>
    </source>
</evidence>
<accession>A0A1Y5ECF9</accession>
<organism evidence="1 2">
    <name type="scientific">Colwellia psychrerythraea</name>
    <name type="common">Vibrio psychroerythus</name>
    <dbReference type="NCBI Taxonomy" id="28229"/>
    <lineage>
        <taxon>Bacteria</taxon>
        <taxon>Pseudomonadati</taxon>
        <taxon>Pseudomonadota</taxon>
        <taxon>Gammaproteobacteria</taxon>
        <taxon>Alteromonadales</taxon>
        <taxon>Colwelliaceae</taxon>
        <taxon>Colwellia</taxon>
    </lineage>
</organism>
<evidence type="ECO:0008006" key="3">
    <source>
        <dbReference type="Google" id="ProtNLM"/>
    </source>
</evidence>
<sequence length="202" mass="22416">MHTVFTPENFNTIPWKNGLGHTTELAISEGGNLDDFDWRLSIASVVNDGDFSNFSGYQRNLVLIDGEGLTLEHRNGDIDELTNLLDIARFDGSSKTHGCLINGAIKDFNIMTNQLSFSPEVNCYIEQQGVTIELLADNLLFAYSLTDNMIVNTSENEDCTVPVGHLIKYQPTPPLPSNHLSVITITGKNMIIIELIPIHIKK</sequence>
<dbReference type="AlphaFoldDB" id="A0A1Y5ECF9"/>
<evidence type="ECO:0000313" key="1">
    <source>
        <dbReference type="EMBL" id="OUR78397.1"/>
    </source>
</evidence>
<dbReference type="PANTHER" id="PTHR37943">
    <property type="entry name" value="PROTEIN VES"/>
    <property type="match status" value="1"/>
</dbReference>
<dbReference type="EMBL" id="MAAF01000082">
    <property type="protein sequence ID" value="OUR78397.1"/>
    <property type="molecule type" value="Genomic_DNA"/>
</dbReference>
<proteinExistence type="predicted"/>
<dbReference type="InterPro" id="IPR011051">
    <property type="entry name" value="RmlC_Cupin_sf"/>
</dbReference>
<dbReference type="SUPFAM" id="SSF51182">
    <property type="entry name" value="RmlC-like cupins"/>
    <property type="match status" value="1"/>
</dbReference>
<name>A0A1Y5ECF9_COLPS</name>
<dbReference type="Gene3D" id="2.60.120.10">
    <property type="entry name" value="Jelly Rolls"/>
    <property type="match status" value="1"/>
</dbReference>